<keyword evidence="1" id="KW-0489">Methyltransferase</keyword>
<dbReference type="GO" id="GO:0032259">
    <property type="term" value="P:methylation"/>
    <property type="evidence" value="ECO:0007669"/>
    <property type="project" value="UniProtKB-KW"/>
</dbReference>
<dbReference type="EMBL" id="CP047218">
    <property type="protein sequence ID" value="QHD69089.1"/>
    <property type="molecule type" value="Genomic_DNA"/>
</dbReference>
<proteinExistence type="predicted"/>
<gene>
    <name evidence="1" type="ORF">GS397_19855</name>
</gene>
<dbReference type="AlphaFoldDB" id="A0A6P1GKU9"/>
<dbReference type="Gene3D" id="3.40.50.150">
    <property type="entry name" value="Vaccinia Virus protein VP39"/>
    <property type="match status" value="1"/>
</dbReference>
<accession>A0A6P1GKU9</accession>
<dbReference type="GO" id="GO:0008168">
    <property type="term" value="F:methyltransferase activity"/>
    <property type="evidence" value="ECO:0007669"/>
    <property type="project" value="UniProtKB-KW"/>
</dbReference>
<dbReference type="Proteomes" id="UP000464086">
    <property type="component" value="Chromosome"/>
</dbReference>
<keyword evidence="1" id="KW-0808">Transferase</keyword>
<dbReference type="InterPro" id="IPR029063">
    <property type="entry name" value="SAM-dependent_MTases_sf"/>
</dbReference>
<dbReference type="RefSeq" id="WP_159367462.1">
    <property type="nucleotide sequence ID" value="NZ_CP047218.1"/>
</dbReference>
<reference evidence="1 2" key="1">
    <citation type="submission" date="2019-12" db="EMBL/GenBank/DDBJ databases">
        <title>Functional and genomic insights into the Sphingobium yanoikuyae YC-JY1, a bacterium efficiently degrading bisphenol A.</title>
        <authorList>
            <person name="Jia Y."/>
            <person name="Li X."/>
            <person name="Wang J."/>
            <person name="Eltoukhy A."/>
            <person name="Lamraoui I."/>
            <person name="Yan Y."/>
        </authorList>
    </citation>
    <scope>NUCLEOTIDE SEQUENCE [LARGE SCALE GENOMIC DNA]</scope>
    <source>
        <strain evidence="1 2">YC-JY1</strain>
    </source>
</reference>
<sequence length="357" mass="40432">MVSTEEVIWAYRLILGREPESEAVVNQATACESVGALVRRFISSDEYRVRRFSERSFGAVGDRLDEIRTYINKGSTGIEIGPWFNPICPKREGYATLVLDVFDQAELVARAKADPGIDDEMVGRIEPVDIVGSVSEMDELLSARNLAGTLDYVVSSHNFEHVPDPVRFLRACQSVLNATGILSMAVPDRRTCFDHFRPYSTTGEIIEAFWARRSKPSPAQIFSHVAFHAKNHIAGENRIGWGLASTPAHVSLHDTITNAYDIAHRHLVNKDEAYFDTHCWTFSPRSLELIIMDLNALNLIDMAVRKIIYHGGHEFYIHIEKSEYKLDPNSVEFREKRSELLRQVVDENAEHVRTFGL</sequence>
<name>A0A6P1GKU9_SPHYA</name>
<evidence type="ECO:0000313" key="1">
    <source>
        <dbReference type="EMBL" id="QHD69089.1"/>
    </source>
</evidence>
<protein>
    <submittedName>
        <fullName evidence="1">Methyltransferase domain-containing protein</fullName>
    </submittedName>
</protein>
<organism evidence="1 2">
    <name type="scientific">Sphingobium yanoikuyae</name>
    <name type="common">Sphingomonas yanoikuyae</name>
    <dbReference type="NCBI Taxonomy" id="13690"/>
    <lineage>
        <taxon>Bacteria</taxon>
        <taxon>Pseudomonadati</taxon>
        <taxon>Pseudomonadota</taxon>
        <taxon>Alphaproteobacteria</taxon>
        <taxon>Sphingomonadales</taxon>
        <taxon>Sphingomonadaceae</taxon>
        <taxon>Sphingobium</taxon>
    </lineage>
</organism>
<evidence type="ECO:0000313" key="2">
    <source>
        <dbReference type="Proteomes" id="UP000464086"/>
    </source>
</evidence>
<dbReference type="Pfam" id="PF13489">
    <property type="entry name" value="Methyltransf_23"/>
    <property type="match status" value="1"/>
</dbReference>
<dbReference type="SUPFAM" id="SSF53335">
    <property type="entry name" value="S-adenosyl-L-methionine-dependent methyltransferases"/>
    <property type="match status" value="1"/>
</dbReference>